<dbReference type="Gene3D" id="2.170.130.10">
    <property type="entry name" value="TonB-dependent receptor, plug domain"/>
    <property type="match status" value="1"/>
</dbReference>
<keyword evidence="3" id="KW-0408">Iron</keyword>
<keyword evidence="1" id="KW-0410">Iron transport</keyword>
<comment type="caution">
    <text evidence="8">The sequence shown here is derived from an EMBL/GenBank/DDBJ whole genome shotgun (WGS) entry which is preliminary data.</text>
</comment>
<keyword evidence="5" id="KW-0998">Cell outer membrane</keyword>
<evidence type="ECO:0000313" key="9">
    <source>
        <dbReference type="Proteomes" id="UP001165633"/>
    </source>
</evidence>
<keyword evidence="9" id="KW-1185">Reference proteome</keyword>
<evidence type="ECO:0000256" key="3">
    <source>
        <dbReference type="ARBA" id="ARBA00023004"/>
    </source>
</evidence>
<keyword evidence="5" id="KW-0812">Transmembrane</keyword>
<evidence type="ECO:0000256" key="5">
    <source>
        <dbReference type="PROSITE-ProRule" id="PRU01360"/>
    </source>
</evidence>
<reference evidence="8" key="1">
    <citation type="submission" date="2022-07" db="EMBL/GenBank/DDBJ databases">
        <title>Bombella genomes.</title>
        <authorList>
            <person name="Harer L."/>
            <person name="Styblova S."/>
            <person name="Ehrmann M."/>
        </authorList>
    </citation>
    <scope>NUCLEOTIDE SEQUENCE</scope>
    <source>
        <strain evidence="8">TMW 2.2559</strain>
    </source>
</reference>
<gene>
    <name evidence="8" type="ORF">NQF87_03495</name>
</gene>
<dbReference type="Pfam" id="PF07715">
    <property type="entry name" value="Plug"/>
    <property type="match status" value="1"/>
</dbReference>
<dbReference type="InterPro" id="IPR037066">
    <property type="entry name" value="Plug_dom_sf"/>
</dbReference>
<keyword evidence="8" id="KW-0675">Receptor</keyword>
<keyword evidence="5" id="KW-0472">Membrane</keyword>
<evidence type="ECO:0000313" key="8">
    <source>
        <dbReference type="EMBL" id="MCX5616040.1"/>
    </source>
</evidence>
<feature type="compositionally biased region" description="Low complexity" evidence="6">
    <location>
        <begin position="45"/>
        <end position="54"/>
    </location>
</feature>
<keyword evidence="4" id="KW-0406">Ion transport</keyword>
<feature type="compositionally biased region" description="Basic residues" evidence="6">
    <location>
        <begin position="33"/>
        <end position="44"/>
    </location>
</feature>
<accession>A0ABT3WAA9</accession>
<dbReference type="SUPFAM" id="SSF56935">
    <property type="entry name" value="Porins"/>
    <property type="match status" value="1"/>
</dbReference>
<feature type="compositionally biased region" description="Polar residues" evidence="6">
    <location>
        <begin position="289"/>
        <end position="298"/>
    </location>
</feature>
<dbReference type="InterPro" id="IPR012910">
    <property type="entry name" value="Plug_dom"/>
</dbReference>
<evidence type="ECO:0000256" key="2">
    <source>
        <dbReference type="ARBA" id="ARBA00022729"/>
    </source>
</evidence>
<sequence length="298" mass="32257">MGLTGLSVPFVMPASAQTISVHESSETDDHAHHAPARHTGRRTGRIGSSSRHSGMATVRQSRSPALATIRTKHHSRKDVLGGYESLSVHTHHIVQGTQLVLGHKQLEQQVPGTNPLRTLAQMPGVQFQSDDPQGVDTYSTQLYMHGFVQNEIGMTLDGLPIGEPTFRNYNGLNPLQAISSENVERLEVTQSAGAESTASTNNLGGSINYVSSNPKNKMGGLVAQTFGSNALFHSFFRFDSGRLNESGTKFYVSYMRNQGDKWKGGGDQFMQQVNASWSSPSGSGARFPPSSTGTPSRW</sequence>
<dbReference type="PANTHER" id="PTHR32552">
    <property type="entry name" value="FERRICHROME IRON RECEPTOR-RELATED"/>
    <property type="match status" value="1"/>
</dbReference>
<dbReference type="RefSeq" id="WP_266127052.1">
    <property type="nucleotide sequence ID" value="NZ_JANIDV010000002.1"/>
</dbReference>
<comment type="subcellular location">
    <subcellularLocation>
        <location evidence="5">Cell outer membrane</location>
        <topology evidence="5">Multi-pass membrane protein</topology>
    </subcellularLocation>
</comment>
<proteinExistence type="inferred from homology"/>
<dbReference type="Proteomes" id="UP001165633">
    <property type="component" value="Unassembled WGS sequence"/>
</dbReference>
<keyword evidence="2" id="KW-0732">Signal</keyword>
<evidence type="ECO:0000256" key="1">
    <source>
        <dbReference type="ARBA" id="ARBA00022496"/>
    </source>
</evidence>
<evidence type="ECO:0000256" key="4">
    <source>
        <dbReference type="ARBA" id="ARBA00023065"/>
    </source>
</evidence>
<evidence type="ECO:0000259" key="7">
    <source>
        <dbReference type="Pfam" id="PF07715"/>
    </source>
</evidence>
<evidence type="ECO:0000256" key="6">
    <source>
        <dbReference type="SAM" id="MobiDB-lite"/>
    </source>
</evidence>
<dbReference type="PROSITE" id="PS52016">
    <property type="entry name" value="TONB_DEPENDENT_REC_3"/>
    <property type="match status" value="1"/>
</dbReference>
<feature type="region of interest" description="Disordered" evidence="6">
    <location>
        <begin position="274"/>
        <end position="298"/>
    </location>
</feature>
<feature type="compositionally biased region" description="Basic and acidic residues" evidence="6">
    <location>
        <begin position="23"/>
        <end position="32"/>
    </location>
</feature>
<keyword evidence="5" id="KW-1134">Transmembrane beta strand</keyword>
<name>A0ABT3WAA9_9PROT</name>
<feature type="domain" description="TonB-dependent receptor plug" evidence="7">
    <location>
        <begin position="100"/>
        <end position="205"/>
    </location>
</feature>
<dbReference type="PANTHER" id="PTHR32552:SF89">
    <property type="entry name" value="CATECHOLATE SIDEROPHORE RECEPTOR FIU"/>
    <property type="match status" value="1"/>
</dbReference>
<keyword evidence="5" id="KW-0813">Transport</keyword>
<organism evidence="8 9">
    <name type="scientific">Bombella dulcis</name>
    <dbReference type="NCBI Taxonomy" id="2967339"/>
    <lineage>
        <taxon>Bacteria</taxon>
        <taxon>Pseudomonadati</taxon>
        <taxon>Pseudomonadota</taxon>
        <taxon>Alphaproteobacteria</taxon>
        <taxon>Acetobacterales</taxon>
        <taxon>Acetobacteraceae</taxon>
        <taxon>Bombella</taxon>
    </lineage>
</organism>
<comment type="similarity">
    <text evidence="5">Belongs to the TonB-dependent receptor family.</text>
</comment>
<dbReference type="EMBL" id="JANIDV010000002">
    <property type="protein sequence ID" value="MCX5616040.1"/>
    <property type="molecule type" value="Genomic_DNA"/>
</dbReference>
<dbReference type="InterPro" id="IPR039426">
    <property type="entry name" value="TonB-dep_rcpt-like"/>
</dbReference>
<feature type="region of interest" description="Disordered" evidence="6">
    <location>
        <begin position="18"/>
        <end position="62"/>
    </location>
</feature>
<protein>
    <submittedName>
        <fullName evidence="8">TonB-dependent receptor plug domain-containing protein</fullName>
    </submittedName>
</protein>